<evidence type="ECO:0000313" key="1">
    <source>
        <dbReference type="EMBL" id="CAI0625702.1"/>
    </source>
</evidence>
<dbReference type="EMBL" id="CAMGYJ010000011">
    <property type="protein sequence ID" value="CAI0625702.1"/>
    <property type="molecule type" value="Genomic_DNA"/>
</dbReference>
<accession>A0AAV0S1S9</accession>
<gene>
    <name evidence="1" type="ORF">LITE_LOCUS50551</name>
</gene>
<protein>
    <submittedName>
        <fullName evidence="1">Uncharacterized protein</fullName>
    </submittedName>
</protein>
<organism evidence="1 2">
    <name type="scientific">Linum tenue</name>
    <dbReference type="NCBI Taxonomy" id="586396"/>
    <lineage>
        <taxon>Eukaryota</taxon>
        <taxon>Viridiplantae</taxon>
        <taxon>Streptophyta</taxon>
        <taxon>Embryophyta</taxon>
        <taxon>Tracheophyta</taxon>
        <taxon>Spermatophyta</taxon>
        <taxon>Magnoliopsida</taxon>
        <taxon>eudicotyledons</taxon>
        <taxon>Gunneridae</taxon>
        <taxon>Pentapetalae</taxon>
        <taxon>rosids</taxon>
        <taxon>fabids</taxon>
        <taxon>Malpighiales</taxon>
        <taxon>Linaceae</taxon>
        <taxon>Linum</taxon>
    </lineage>
</organism>
<keyword evidence="2" id="KW-1185">Reference proteome</keyword>
<dbReference type="Proteomes" id="UP001154282">
    <property type="component" value="Unassembled WGS sequence"/>
</dbReference>
<comment type="caution">
    <text evidence="1">The sequence shown here is derived from an EMBL/GenBank/DDBJ whole genome shotgun (WGS) entry which is preliminary data.</text>
</comment>
<name>A0AAV0S1S9_9ROSI</name>
<proteinExistence type="predicted"/>
<evidence type="ECO:0000313" key="2">
    <source>
        <dbReference type="Proteomes" id="UP001154282"/>
    </source>
</evidence>
<sequence>MYERLLVFWGLARGFELLLDPFIGLCFSSFRSSFKKPPVRKGMEVDEGLQG</sequence>
<dbReference type="AlphaFoldDB" id="A0AAV0S1S9"/>
<reference evidence="1" key="1">
    <citation type="submission" date="2022-08" db="EMBL/GenBank/DDBJ databases">
        <authorList>
            <person name="Gutierrez-Valencia J."/>
        </authorList>
    </citation>
    <scope>NUCLEOTIDE SEQUENCE</scope>
</reference>